<evidence type="ECO:0000313" key="2">
    <source>
        <dbReference type="Proteomes" id="UP000308652"/>
    </source>
</evidence>
<proteinExistence type="predicted"/>
<protein>
    <submittedName>
        <fullName evidence="1">Uncharacterized protein</fullName>
    </submittedName>
</protein>
<reference evidence="1 2" key="1">
    <citation type="journal article" date="2019" name="Nat. Ecol. Evol.">
        <title>Megaphylogeny resolves global patterns of mushroom evolution.</title>
        <authorList>
            <person name="Varga T."/>
            <person name="Krizsan K."/>
            <person name="Foldi C."/>
            <person name="Dima B."/>
            <person name="Sanchez-Garcia M."/>
            <person name="Sanchez-Ramirez S."/>
            <person name="Szollosi G.J."/>
            <person name="Szarkandi J.G."/>
            <person name="Papp V."/>
            <person name="Albert L."/>
            <person name="Andreopoulos W."/>
            <person name="Angelini C."/>
            <person name="Antonin V."/>
            <person name="Barry K.W."/>
            <person name="Bougher N.L."/>
            <person name="Buchanan P."/>
            <person name="Buyck B."/>
            <person name="Bense V."/>
            <person name="Catcheside P."/>
            <person name="Chovatia M."/>
            <person name="Cooper J."/>
            <person name="Damon W."/>
            <person name="Desjardin D."/>
            <person name="Finy P."/>
            <person name="Geml J."/>
            <person name="Haridas S."/>
            <person name="Hughes K."/>
            <person name="Justo A."/>
            <person name="Karasinski D."/>
            <person name="Kautmanova I."/>
            <person name="Kiss B."/>
            <person name="Kocsube S."/>
            <person name="Kotiranta H."/>
            <person name="LaButti K.M."/>
            <person name="Lechner B.E."/>
            <person name="Liimatainen K."/>
            <person name="Lipzen A."/>
            <person name="Lukacs Z."/>
            <person name="Mihaltcheva S."/>
            <person name="Morgado L.N."/>
            <person name="Niskanen T."/>
            <person name="Noordeloos M.E."/>
            <person name="Ohm R.A."/>
            <person name="Ortiz-Santana B."/>
            <person name="Ovrebo C."/>
            <person name="Racz N."/>
            <person name="Riley R."/>
            <person name="Savchenko A."/>
            <person name="Shiryaev A."/>
            <person name="Soop K."/>
            <person name="Spirin V."/>
            <person name="Szebenyi C."/>
            <person name="Tomsovsky M."/>
            <person name="Tulloss R.E."/>
            <person name="Uehling J."/>
            <person name="Grigoriev I.V."/>
            <person name="Vagvolgyi C."/>
            <person name="Papp T."/>
            <person name="Martin F.M."/>
            <person name="Miettinen O."/>
            <person name="Hibbett D.S."/>
            <person name="Nagy L.G."/>
        </authorList>
    </citation>
    <scope>NUCLEOTIDE SEQUENCE [LARGE SCALE GENOMIC DNA]</scope>
    <source>
        <strain evidence="1 2">CBS 166.37</strain>
    </source>
</reference>
<evidence type="ECO:0000313" key="1">
    <source>
        <dbReference type="EMBL" id="TFK35729.1"/>
    </source>
</evidence>
<organism evidence="1 2">
    <name type="scientific">Crucibulum laeve</name>
    <dbReference type="NCBI Taxonomy" id="68775"/>
    <lineage>
        <taxon>Eukaryota</taxon>
        <taxon>Fungi</taxon>
        <taxon>Dikarya</taxon>
        <taxon>Basidiomycota</taxon>
        <taxon>Agaricomycotina</taxon>
        <taxon>Agaricomycetes</taxon>
        <taxon>Agaricomycetidae</taxon>
        <taxon>Agaricales</taxon>
        <taxon>Agaricineae</taxon>
        <taxon>Nidulariaceae</taxon>
        <taxon>Crucibulum</taxon>
    </lineage>
</organism>
<dbReference type="Proteomes" id="UP000308652">
    <property type="component" value="Unassembled WGS sequence"/>
</dbReference>
<gene>
    <name evidence="1" type="ORF">BDQ12DRAFT_306447</name>
</gene>
<keyword evidence="2" id="KW-1185">Reference proteome</keyword>
<dbReference type="AlphaFoldDB" id="A0A5C3LRE1"/>
<dbReference type="EMBL" id="ML213619">
    <property type="protein sequence ID" value="TFK35729.1"/>
    <property type="molecule type" value="Genomic_DNA"/>
</dbReference>
<accession>A0A5C3LRE1</accession>
<sequence>MSLNRRWSGTRATETSANWDVGPAQSFSVTINNLMPNASLSGGTFSGSGRSHGHSFTIRRGRYTGTGSSVKFHIIYNNGSPREKFSGRLRYSGTQLNGTIKLVHP</sequence>
<name>A0A5C3LRE1_9AGAR</name>